<protein>
    <submittedName>
        <fullName evidence="2">Uncharacterized protein</fullName>
    </submittedName>
</protein>
<name>A0A4D6E471_9CAUD</name>
<keyword evidence="3" id="KW-1185">Reference proteome</keyword>
<reference evidence="2 3" key="1">
    <citation type="submission" date="2019-03" db="EMBL/GenBank/DDBJ databases">
        <authorList>
            <person name="Douthitt C."/>
            <person name="D'Elia T."/>
            <person name="Bockoras C."/>
            <person name="Boss C."/>
            <person name="Clemons M."/>
            <person name="Green W."/>
            <person name="Harel H."/>
            <person name="Larralde J."/>
            <person name="Lopez M."/>
            <person name="Magana D."/>
            <person name="Miguel M."/>
            <person name="Muschweck L."/>
            <person name="Olivos K."/>
            <person name="Racette D."/>
            <person name="Reynolds M."/>
            <person name="Ru Y."/>
            <person name="Santana M."/>
            <person name="Simon R."/>
            <person name="Smotrilla K."/>
            <person name="Sufficool B."/>
            <person name="Tamayo B."/>
            <person name="Tirado E."/>
            <person name="Vajanyi M."/>
            <person name="Weger M."/>
            <person name="Wehr A."/>
            <person name="Whitaker K."/>
            <person name="Garlena R.A."/>
            <person name="Russell D.A."/>
            <person name="Pope W.H."/>
            <person name="Jacobs-Sera D."/>
            <person name="Hatfull G.F."/>
        </authorList>
    </citation>
    <scope>NUCLEOTIDE SEQUENCE [LARGE SCALE GENOMIC DNA]</scope>
</reference>
<evidence type="ECO:0000313" key="2">
    <source>
        <dbReference type="EMBL" id="QBZ72832.1"/>
    </source>
</evidence>
<gene>
    <name evidence="2" type="primary">244</name>
    <name evidence="1" type="synonym">18</name>
    <name evidence="1" type="ORF">SEA_GODONK_18</name>
    <name evidence="2" type="ORF">SEA_GODONK_244</name>
</gene>
<sequence>MNTNTNPQPTAYDLAHLTDTVSEDGTTCECGQDVSDCAATPNTWRETI</sequence>
<proteinExistence type="predicted"/>
<evidence type="ECO:0000313" key="1">
    <source>
        <dbReference type="EMBL" id="QBZ72637.1"/>
    </source>
</evidence>
<dbReference type="Proteomes" id="UP000297070">
    <property type="component" value="Segment"/>
</dbReference>
<organism evidence="2 3">
    <name type="scientific">Gordonia phage GodonK</name>
    <dbReference type="NCBI Taxonomy" id="2562192"/>
    <lineage>
        <taxon>Viruses</taxon>
        <taxon>Duplodnaviria</taxon>
        <taxon>Heunggongvirae</taxon>
        <taxon>Uroviricota</taxon>
        <taxon>Caudoviricetes</taxon>
        <taxon>Godonkavirus</taxon>
        <taxon>Godonkavirus godonK</taxon>
    </lineage>
</organism>
<evidence type="ECO:0000313" key="3">
    <source>
        <dbReference type="Proteomes" id="UP000297070"/>
    </source>
</evidence>
<dbReference type="EMBL" id="MK620899">
    <property type="protein sequence ID" value="QBZ72637.1"/>
    <property type="molecule type" value="Genomic_DNA"/>
</dbReference>
<dbReference type="KEGG" id="vg:55013080"/>
<dbReference type="EMBL" id="MK620899">
    <property type="protein sequence ID" value="QBZ72832.1"/>
    <property type="molecule type" value="Genomic_DNA"/>
</dbReference>
<dbReference type="RefSeq" id="YP_009821597.1">
    <property type="nucleotide sequence ID" value="NC_048176.1"/>
</dbReference>
<dbReference type="GeneID" id="55013080"/>
<accession>A0A4D6E471</accession>